<evidence type="ECO:0000256" key="5">
    <source>
        <dbReference type="ARBA" id="ARBA00022989"/>
    </source>
</evidence>
<dbReference type="OrthoDB" id="5296069at2"/>
<comment type="similarity">
    <text evidence="2">Belongs to the UPF0410 family.</text>
</comment>
<evidence type="ECO:0000313" key="7">
    <source>
        <dbReference type="EMBL" id="PPQ29457.1"/>
    </source>
</evidence>
<sequence length="99" mass="10011">MSGEGLLILLIVGVIAGWLAGQIVEGTGLGLIGDLVIGVAGAFIGGLLLPQLGVHLGTGTLGAILNATIGAALLLFLIRLVRGGGGWRSRFGGHFGRRW</sequence>
<keyword evidence="5" id="KW-1133">Transmembrane helix</keyword>
<accession>A0A2S6N4D6</accession>
<comment type="subcellular location">
    <subcellularLocation>
        <location evidence="1">Cell membrane</location>
        <topology evidence="1">Multi-pass membrane protein</topology>
    </subcellularLocation>
</comment>
<comment type="caution">
    <text evidence="7">The sequence shown here is derived from an EMBL/GenBank/DDBJ whole genome shotgun (WGS) entry which is preliminary data.</text>
</comment>
<evidence type="ECO:0000256" key="3">
    <source>
        <dbReference type="ARBA" id="ARBA00022475"/>
    </source>
</evidence>
<keyword evidence="4" id="KW-0812">Transmembrane</keyword>
<evidence type="ECO:0000256" key="4">
    <source>
        <dbReference type="ARBA" id="ARBA00022692"/>
    </source>
</evidence>
<dbReference type="PANTHER" id="PTHR33884">
    <property type="entry name" value="UPF0410 PROTEIN YMGE"/>
    <property type="match status" value="1"/>
</dbReference>
<proteinExistence type="inferred from homology"/>
<dbReference type="AlphaFoldDB" id="A0A2S6N4D6"/>
<evidence type="ECO:0000256" key="6">
    <source>
        <dbReference type="ARBA" id="ARBA00023136"/>
    </source>
</evidence>
<evidence type="ECO:0000313" key="8">
    <source>
        <dbReference type="Proteomes" id="UP000239089"/>
    </source>
</evidence>
<organism evidence="7 8">
    <name type="scientific">Rhodoblastus sphagnicola</name>
    <dbReference type="NCBI Taxonomy" id="333368"/>
    <lineage>
        <taxon>Bacteria</taxon>
        <taxon>Pseudomonadati</taxon>
        <taxon>Pseudomonadota</taxon>
        <taxon>Alphaproteobacteria</taxon>
        <taxon>Hyphomicrobiales</taxon>
        <taxon>Rhodoblastaceae</taxon>
        <taxon>Rhodoblastus</taxon>
    </lineage>
</organism>
<dbReference type="GO" id="GO:0005886">
    <property type="term" value="C:plasma membrane"/>
    <property type="evidence" value="ECO:0007669"/>
    <property type="project" value="UniProtKB-SubCell"/>
</dbReference>
<keyword evidence="8" id="KW-1185">Reference proteome</keyword>
<evidence type="ECO:0000256" key="2">
    <source>
        <dbReference type="ARBA" id="ARBA00011006"/>
    </source>
</evidence>
<protein>
    <submittedName>
        <fullName evidence="7">GlsB/YeaQ/YmgE family stress response membrane protein</fullName>
    </submittedName>
</protein>
<keyword evidence="6" id="KW-0472">Membrane</keyword>
<evidence type="ECO:0000256" key="1">
    <source>
        <dbReference type="ARBA" id="ARBA00004651"/>
    </source>
</evidence>
<dbReference type="InterPro" id="IPR007341">
    <property type="entry name" value="Transgly_assoc"/>
</dbReference>
<dbReference type="RefSeq" id="WP_104508713.1">
    <property type="nucleotide sequence ID" value="NZ_JACIGC010000025.1"/>
</dbReference>
<dbReference type="Pfam" id="PF04226">
    <property type="entry name" value="Transgly_assoc"/>
    <property type="match status" value="1"/>
</dbReference>
<keyword evidence="3" id="KW-1003">Cell membrane</keyword>
<dbReference type="Proteomes" id="UP000239089">
    <property type="component" value="Unassembled WGS sequence"/>
</dbReference>
<name>A0A2S6N4D6_9HYPH</name>
<dbReference type="EMBL" id="NHSJ01000092">
    <property type="protein sequence ID" value="PPQ29457.1"/>
    <property type="molecule type" value="Genomic_DNA"/>
</dbReference>
<reference evidence="7 8" key="1">
    <citation type="journal article" date="2018" name="Arch. Microbiol.">
        <title>New insights into the metabolic potential of the phototrophic purple bacterium Rhodopila globiformis DSM 161(T) from its draft genome sequence and evidence for a vanadium-dependent nitrogenase.</title>
        <authorList>
            <person name="Imhoff J.F."/>
            <person name="Rahn T."/>
            <person name="Kunzel S."/>
            <person name="Neulinger S.C."/>
        </authorList>
    </citation>
    <scope>NUCLEOTIDE SEQUENCE [LARGE SCALE GENOMIC DNA]</scope>
    <source>
        <strain evidence="7 8">DSM 16996</strain>
    </source>
</reference>
<gene>
    <name evidence="7" type="ORF">CCR94_15225</name>
</gene>
<dbReference type="PANTHER" id="PTHR33884:SF3">
    <property type="entry name" value="UPF0410 PROTEIN YMGE"/>
    <property type="match status" value="1"/>
</dbReference>